<comment type="similarity">
    <text evidence="1">Belongs to the thioredoxin family. DsbA subfamily.</text>
</comment>
<gene>
    <name evidence="8" type="ORF">GCM10010104_26670</name>
</gene>
<comment type="caution">
    <text evidence="8">The sequence shown here is derived from an EMBL/GenBank/DDBJ whole genome shotgun (WGS) entry which is preliminary data.</text>
</comment>
<evidence type="ECO:0000313" key="9">
    <source>
        <dbReference type="Proteomes" id="UP001501474"/>
    </source>
</evidence>
<proteinExistence type="inferred from homology"/>
<dbReference type="InterPro" id="IPR012336">
    <property type="entry name" value="Thioredoxin-like_fold"/>
</dbReference>
<dbReference type="Pfam" id="PF13462">
    <property type="entry name" value="Thioredoxin_4"/>
    <property type="match status" value="1"/>
</dbReference>
<keyword evidence="9" id="KW-1185">Reference proteome</keyword>
<dbReference type="SUPFAM" id="SSF52833">
    <property type="entry name" value="Thioredoxin-like"/>
    <property type="match status" value="1"/>
</dbReference>
<accession>A0ABN3DHK3</accession>
<dbReference type="Gene3D" id="3.40.30.10">
    <property type="entry name" value="Glutaredoxin"/>
    <property type="match status" value="1"/>
</dbReference>
<dbReference type="PANTHER" id="PTHR13887:SF14">
    <property type="entry name" value="DISULFIDE BOND FORMATION PROTEIN D"/>
    <property type="match status" value="1"/>
</dbReference>
<evidence type="ECO:0000256" key="6">
    <source>
        <dbReference type="SAM" id="SignalP"/>
    </source>
</evidence>
<evidence type="ECO:0000313" key="8">
    <source>
        <dbReference type="EMBL" id="GAA2231469.1"/>
    </source>
</evidence>
<evidence type="ECO:0000256" key="2">
    <source>
        <dbReference type="ARBA" id="ARBA00022729"/>
    </source>
</evidence>
<feature type="signal peptide" evidence="6">
    <location>
        <begin position="1"/>
        <end position="24"/>
    </location>
</feature>
<reference evidence="8 9" key="1">
    <citation type="journal article" date="2019" name="Int. J. Syst. Evol. Microbiol.">
        <title>The Global Catalogue of Microorganisms (GCM) 10K type strain sequencing project: providing services to taxonomists for standard genome sequencing and annotation.</title>
        <authorList>
            <consortium name="The Broad Institute Genomics Platform"/>
            <consortium name="The Broad Institute Genome Sequencing Center for Infectious Disease"/>
            <person name="Wu L."/>
            <person name="Ma J."/>
        </authorList>
    </citation>
    <scope>NUCLEOTIDE SEQUENCE [LARGE SCALE GENOMIC DNA]</scope>
    <source>
        <strain evidence="8 9">JCM 3053</strain>
    </source>
</reference>
<dbReference type="InterPro" id="IPR036249">
    <property type="entry name" value="Thioredoxin-like_sf"/>
</dbReference>
<evidence type="ECO:0000256" key="5">
    <source>
        <dbReference type="ARBA" id="ARBA00023284"/>
    </source>
</evidence>
<dbReference type="CDD" id="cd02972">
    <property type="entry name" value="DsbA_family"/>
    <property type="match status" value="1"/>
</dbReference>
<evidence type="ECO:0000256" key="1">
    <source>
        <dbReference type="ARBA" id="ARBA00005791"/>
    </source>
</evidence>
<name>A0ABN3DHK3_9ACTN</name>
<dbReference type="PANTHER" id="PTHR13887">
    <property type="entry name" value="GLUTATHIONE S-TRANSFERASE KAPPA"/>
    <property type="match status" value="1"/>
</dbReference>
<dbReference type="Proteomes" id="UP001501474">
    <property type="component" value="Unassembled WGS sequence"/>
</dbReference>
<protein>
    <submittedName>
        <fullName evidence="8">Thioredoxin domain-containing protein</fullName>
    </submittedName>
</protein>
<dbReference type="EMBL" id="BAAART010000055">
    <property type="protein sequence ID" value="GAA2231469.1"/>
    <property type="molecule type" value="Genomic_DNA"/>
</dbReference>
<dbReference type="PROSITE" id="PS51257">
    <property type="entry name" value="PROKAR_LIPOPROTEIN"/>
    <property type="match status" value="1"/>
</dbReference>
<keyword evidence="4" id="KW-1015">Disulfide bond</keyword>
<sequence length="245" mass="26675">MVRKGRRVVWCAVAVLALAGCGRADVPSERQPAFEGVEDLPEKLGADGTTITVGDPDTKVKVHLYEDPRCPYCEQFETSGGGPRLRKAVIDRHATVQYTLASFLDDRVGGNGSKKAVNALRAALKEGKFVEYHEVLYLNQPEESEDGYTDAYLLKLAGQVEGLRSTAFDSAVKSMKYRAFVAASQKAYERAGGAAEPEGPGTPTAVINDKRIPMETNGVLLDGTLFAQLLDQIHANPWEWESTTL</sequence>
<keyword evidence="5" id="KW-0676">Redox-active center</keyword>
<evidence type="ECO:0000256" key="3">
    <source>
        <dbReference type="ARBA" id="ARBA00023002"/>
    </source>
</evidence>
<evidence type="ECO:0000256" key="4">
    <source>
        <dbReference type="ARBA" id="ARBA00023157"/>
    </source>
</evidence>
<feature type="domain" description="Thioredoxin-like fold" evidence="7">
    <location>
        <begin position="48"/>
        <end position="212"/>
    </location>
</feature>
<organism evidence="8 9">
    <name type="scientific">Streptomyces indiaensis</name>
    <dbReference type="NCBI Taxonomy" id="284033"/>
    <lineage>
        <taxon>Bacteria</taxon>
        <taxon>Bacillati</taxon>
        <taxon>Actinomycetota</taxon>
        <taxon>Actinomycetes</taxon>
        <taxon>Kitasatosporales</taxon>
        <taxon>Streptomycetaceae</taxon>
        <taxon>Streptomyces</taxon>
    </lineage>
</organism>
<keyword evidence="2 6" id="KW-0732">Signal</keyword>
<evidence type="ECO:0000259" key="7">
    <source>
        <dbReference type="Pfam" id="PF13462"/>
    </source>
</evidence>
<feature type="chain" id="PRO_5046726735" evidence="6">
    <location>
        <begin position="25"/>
        <end position="245"/>
    </location>
</feature>
<keyword evidence="3" id="KW-0560">Oxidoreductase</keyword>